<dbReference type="RefSeq" id="XP_040801570.1">
    <property type="nucleotide sequence ID" value="XM_040948615.1"/>
</dbReference>
<keyword evidence="5" id="KW-1185">Reference proteome</keyword>
<evidence type="ECO:0000259" key="3">
    <source>
        <dbReference type="Pfam" id="PF00082"/>
    </source>
</evidence>
<name>A0A8G1RTI0_9EURO</name>
<dbReference type="InterPro" id="IPR000209">
    <property type="entry name" value="Peptidase_S8/S53_dom"/>
</dbReference>
<dbReference type="GO" id="GO:0004252">
    <property type="term" value="F:serine-type endopeptidase activity"/>
    <property type="evidence" value="ECO:0007669"/>
    <property type="project" value="InterPro"/>
</dbReference>
<dbReference type="Proteomes" id="UP000249789">
    <property type="component" value="Unassembled WGS sequence"/>
</dbReference>
<gene>
    <name evidence="4" type="ORF">BO72DRAFT_496224</name>
</gene>
<dbReference type="Gene3D" id="3.40.50.200">
    <property type="entry name" value="Peptidase S8/S53 domain"/>
    <property type="match status" value="1"/>
</dbReference>
<dbReference type="Pfam" id="PF00082">
    <property type="entry name" value="Peptidase_S8"/>
    <property type="match status" value="1"/>
</dbReference>
<protein>
    <recommendedName>
        <fullName evidence="3">Peptidase S8/S53 domain-containing protein</fullName>
    </recommendedName>
</protein>
<dbReference type="VEuPathDB" id="FungiDB:BO72DRAFT_496224"/>
<dbReference type="AlphaFoldDB" id="A0A8G1RTI0"/>
<accession>A0A8G1RTI0</accession>
<feature type="domain" description="Peptidase S8/S53" evidence="3">
    <location>
        <begin position="38"/>
        <end position="220"/>
    </location>
</feature>
<dbReference type="EMBL" id="KZ824642">
    <property type="protein sequence ID" value="RAK77560.1"/>
    <property type="molecule type" value="Genomic_DNA"/>
</dbReference>
<evidence type="ECO:0000313" key="4">
    <source>
        <dbReference type="EMBL" id="RAK77560.1"/>
    </source>
</evidence>
<evidence type="ECO:0000256" key="1">
    <source>
        <dbReference type="ARBA" id="ARBA00022729"/>
    </source>
</evidence>
<evidence type="ECO:0000256" key="2">
    <source>
        <dbReference type="ARBA" id="ARBA00023145"/>
    </source>
</evidence>
<dbReference type="OrthoDB" id="10481414at2759"/>
<reference evidence="4 5" key="1">
    <citation type="submission" date="2018-02" db="EMBL/GenBank/DDBJ databases">
        <title>The genomes of Aspergillus section Nigri reveals drivers in fungal speciation.</title>
        <authorList>
            <consortium name="DOE Joint Genome Institute"/>
            <person name="Vesth T.C."/>
            <person name="Nybo J."/>
            <person name="Theobald S."/>
            <person name="Brandl J."/>
            <person name="Frisvad J.C."/>
            <person name="Nielsen K.F."/>
            <person name="Lyhne E.K."/>
            <person name="Kogle M.E."/>
            <person name="Kuo A."/>
            <person name="Riley R."/>
            <person name="Clum A."/>
            <person name="Nolan M."/>
            <person name="Lipzen A."/>
            <person name="Salamov A."/>
            <person name="Henrissat B."/>
            <person name="Wiebenga A."/>
            <person name="De vries R.P."/>
            <person name="Grigoriev I.V."/>
            <person name="Mortensen U.H."/>
            <person name="Andersen M.R."/>
            <person name="Baker S.E."/>
        </authorList>
    </citation>
    <scope>NUCLEOTIDE SEQUENCE [LARGE SCALE GENOMIC DNA]</scope>
    <source>
        <strain evidence="4 5">CBS 313.89</strain>
    </source>
</reference>
<sequence>MRRETHVVVIDSGCMKPPGEFPQLAGYEDLVRGGTVCHDENGHGTEIVSLITSLSPTIKVQVKCIGDRDTDLEVGGQLIADAIRRAAEDPKNDIICMAFYLSEDDRISRAIDEAVRRRNGHILFIAAATAARCSEVRFPASHRYVIAARPLDLRGSLWSDRPLVRKSPSEIVIATLGECVPVASLGHPAQIKGYRSGSSIAAAILVVIAATSLECVDSGSELERKEGMEAALKGLAEAWREEAGIEEPPTSLLMVWDAAE</sequence>
<keyword evidence="1" id="KW-0732">Signal</keyword>
<dbReference type="CDD" id="cd00306">
    <property type="entry name" value="Peptidases_S8_S53"/>
    <property type="match status" value="1"/>
</dbReference>
<evidence type="ECO:0000313" key="5">
    <source>
        <dbReference type="Proteomes" id="UP000249789"/>
    </source>
</evidence>
<dbReference type="SUPFAM" id="SSF52743">
    <property type="entry name" value="Subtilisin-like"/>
    <property type="match status" value="1"/>
</dbReference>
<dbReference type="GeneID" id="63865948"/>
<proteinExistence type="predicted"/>
<organism evidence="4 5">
    <name type="scientific">Aspergillus fijiensis CBS 313.89</name>
    <dbReference type="NCBI Taxonomy" id="1448319"/>
    <lineage>
        <taxon>Eukaryota</taxon>
        <taxon>Fungi</taxon>
        <taxon>Dikarya</taxon>
        <taxon>Ascomycota</taxon>
        <taxon>Pezizomycotina</taxon>
        <taxon>Eurotiomycetes</taxon>
        <taxon>Eurotiomycetidae</taxon>
        <taxon>Eurotiales</taxon>
        <taxon>Aspergillaceae</taxon>
        <taxon>Aspergillus</taxon>
    </lineage>
</organism>
<keyword evidence="2" id="KW-0865">Zymogen</keyword>
<dbReference type="InterPro" id="IPR036852">
    <property type="entry name" value="Peptidase_S8/S53_dom_sf"/>
</dbReference>
<dbReference type="GO" id="GO:0006508">
    <property type="term" value="P:proteolysis"/>
    <property type="evidence" value="ECO:0007669"/>
    <property type="project" value="InterPro"/>
</dbReference>